<gene>
    <name evidence="2" type="ORF">LRS13_22955</name>
</gene>
<reference evidence="3" key="1">
    <citation type="submission" date="2021-11" db="EMBL/GenBank/DDBJ databases">
        <title>Cultivation dependent microbiological survey of springs from the worlds oldest radium mine currently devoted to the extraction of radon-saturated water.</title>
        <authorList>
            <person name="Kapinusova G."/>
            <person name="Smrhova T."/>
            <person name="Strejcek M."/>
            <person name="Suman J."/>
            <person name="Jani K."/>
            <person name="Pajer P."/>
            <person name="Uhlik O."/>
        </authorList>
    </citation>
    <scope>NUCLEOTIDE SEQUENCE [LARGE SCALE GENOMIC DNA]</scope>
    <source>
        <strain evidence="3">J379</strain>
    </source>
</reference>
<dbReference type="Proteomes" id="UP001058860">
    <property type="component" value="Chromosome"/>
</dbReference>
<feature type="region of interest" description="Disordered" evidence="1">
    <location>
        <begin position="59"/>
        <end position="115"/>
    </location>
</feature>
<keyword evidence="3" id="KW-1185">Reference proteome</keyword>
<evidence type="ECO:0000313" key="2">
    <source>
        <dbReference type="EMBL" id="UUY03495.1"/>
    </source>
</evidence>
<evidence type="ECO:0000256" key="1">
    <source>
        <dbReference type="SAM" id="MobiDB-lite"/>
    </source>
</evidence>
<protein>
    <submittedName>
        <fullName evidence="2">Uncharacterized protein</fullName>
    </submittedName>
</protein>
<feature type="compositionally biased region" description="Basic and acidic residues" evidence="1">
    <location>
        <begin position="77"/>
        <end position="87"/>
    </location>
</feature>
<evidence type="ECO:0000313" key="3">
    <source>
        <dbReference type="Proteomes" id="UP001058860"/>
    </source>
</evidence>
<proteinExistence type="predicted"/>
<feature type="region of interest" description="Disordered" evidence="1">
    <location>
        <begin position="1"/>
        <end position="40"/>
    </location>
</feature>
<accession>A0ABY5PFP2</accession>
<organism evidence="2 3">
    <name type="scientific">Svornostia abyssi</name>
    <dbReference type="NCBI Taxonomy" id="2898438"/>
    <lineage>
        <taxon>Bacteria</taxon>
        <taxon>Bacillati</taxon>
        <taxon>Actinomycetota</taxon>
        <taxon>Thermoleophilia</taxon>
        <taxon>Solirubrobacterales</taxon>
        <taxon>Baekduiaceae</taxon>
        <taxon>Svornostia</taxon>
    </lineage>
</organism>
<sequence length="138" mass="14835">MPHQAVVFGEPRARVPGQRELGAAGPVERVADGGEHGQPVDAAFEEDVDDDRLRPAVRRVGDAGLQRVEPTQPAGGVHREPEPRGPQEEAPPVHPRARGERHAGLDRGQPATRLGRRGVQQFTALEVLAGAVGHQLVW</sequence>
<dbReference type="EMBL" id="CP088295">
    <property type="protein sequence ID" value="UUY03495.1"/>
    <property type="molecule type" value="Genomic_DNA"/>
</dbReference>
<dbReference type="RefSeq" id="WP_353863999.1">
    <property type="nucleotide sequence ID" value="NZ_CP088295.1"/>
</dbReference>
<name>A0ABY5PFP2_9ACTN</name>